<dbReference type="Pfam" id="PF20597">
    <property type="entry name" value="pAdhesive_15"/>
    <property type="match status" value="1"/>
</dbReference>
<evidence type="ECO:0000313" key="3">
    <source>
        <dbReference type="EMBL" id="OEU23174.1"/>
    </source>
</evidence>
<name>A0A1E7FYG3_9STRA</name>
<dbReference type="Proteomes" id="UP000095751">
    <property type="component" value="Unassembled WGS sequence"/>
</dbReference>
<sequence>MMMLAHQLTSALLLATAFTINFNSVDGFDADKCDVFVFRTQENALWHCGARLPAPKDNEWTALYCEHSQGDYLLPNGQWPFAWASNHPNDWCDFMVSTVRQTNEDHYPLTPEISINETPGPNTWFFSSLVDWGCYILDEDDPTVVAESYLVDSRNGQHASTTTETCERLYNYFDYWVLNEQIRNGKWQGDVPDTVYQPERHAWERCHYDDTVVSPNFSTDLGVQYAECVDGFVCENKYLDYAACMPDPHTDHECCVSWNTKCKKEGDCCRGSECNDGGWCEVGLEPKYEDPPGICEGTTIKEDKMLWNRCMEYQDGGQGDCADGYICTGNWWYAQCEIDHSVKNECCKYNYEDSNPRPGDCCVGWFSHCHSENEDGTCAYSQCLPGRESGVDLQGQSMLDVHDRICTDIPLMASYNEVLGECVGAICGVWGDPHIITCDDLHYDCQAVGLFTVMKNHMFNIQGNFVFIDTPWGGASITADLAIDYVKDTPNGVPTMQFSFPNFENIDENNQVYDERSRVIGPCPVMFYLDGKMIDISQVETGGYLYGGPDSDHSVKLFEWNQIDIKHKTGVDANGDNVYSSSVIWIEGGGPFSEWSCVISYFICLPAEEQEQFKVSSVGLMGTPTGTTKDDWMGVDGQTLMIPETDRVEAAFNYCVDNWCVDQDSSILVYEDGLSFDDYKCDNQEFFEFDVNLCVNADKIIEACKDVAQIVACQMDKCAGNPEVEIEIEIIENITTSSVEDPDNLLEFPNLNVTDYGDCANLGAGLSASTGDGAWTTSFPAKGSILNGASEFTIGYDNSVGLLVGGNFDCRSGSGFEGRGVFLGDMTLEMGGCERLAATTHGSLIHPFDNTVCVEVGGDVAIDASFEKSKYIMYEYGNTLKTCHFVYKDNCQINGADCPTNMTVLEEQFVYTNGDFKHNPTLDLSRWEDELDILKQKVNYWKSLDSNGVAEVVDGVLVFSAGPDNNPVQIFNIAPIETTISNVVFKKEMIGKTIMIVVDGDGTFMVPPMCYYPADHTPGQAPVCGVDTFPAGLTASIVWVFPTNGQVEMVGSNELMGSVVIPNGDLTFSTIGQSGRMIVGGDFILDGEFSEMHNYEFDPASRPLPLGEDESMICDVVPPPPCNETYKTLTSETACPARPQGIVKMIKQSAESPEGEPILYGIIIEAPKDINSAHTVKFKVDNPFANHTDIFIKHVKKVGKYGMDPTCASMPFTAGCQREAPEIEVGCHEYEGVEPFALVNVYFASNSDSFVKQISSGDVEIDKCCKPADEYAEGYGIIEYTFEIQCTCPETVAEA</sequence>
<keyword evidence="1" id="KW-0732">Signal</keyword>
<dbReference type="EMBL" id="KV784353">
    <property type="protein sequence ID" value="OEU23174.1"/>
    <property type="molecule type" value="Genomic_DNA"/>
</dbReference>
<organism evidence="3 4">
    <name type="scientific">Fragilariopsis cylindrus CCMP1102</name>
    <dbReference type="NCBI Taxonomy" id="635003"/>
    <lineage>
        <taxon>Eukaryota</taxon>
        <taxon>Sar</taxon>
        <taxon>Stramenopiles</taxon>
        <taxon>Ochrophyta</taxon>
        <taxon>Bacillariophyta</taxon>
        <taxon>Bacillariophyceae</taxon>
        <taxon>Bacillariophycidae</taxon>
        <taxon>Bacillariales</taxon>
        <taxon>Bacillariaceae</taxon>
        <taxon>Fragilariopsis</taxon>
    </lineage>
</organism>
<gene>
    <name evidence="3" type="ORF">FRACYDRAFT_259320</name>
</gene>
<feature type="chain" id="PRO_5009193658" description="Choice-of-anchor A domain-containing protein" evidence="1">
    <location>
        <begin position="28"/>
        <end position="1295"/>
    </location>
</feature>
<evidence type="ECO:0000259" key="2">
    <source>
        <dbReference type="Pfam" id="PF20597"/>
    </source>
</evidence>
<protein>
    <recommendedName>
        <fullName evidence="2">Choice-of-anchor A domain-containing protein</fullName>
    </recommendedName>
</protein>
<evidence type="ECO:0000313" key="4">
    <source>
        <dbReference type="Proteomes" id="UP000095751"/>
    </source>
</evidence>
<accession>A0A1E7FYG3</accession>
<dbReference type="InParanoid" id="A0A1E7FYG3"/>
<proteinExistence type="predicted"/>
<feature type="signal peptide" evidence="1">
    <location>
        <begin position="1"/>
        <end position="27"/>
    </location>
</feature>
<reference evidence="3 4" key="1">
    <citation type="submission" date="2016-09" db="EMBL/GenBank/DDBJ databases">
        <title>Extensive genetic diversity and differential bi-allelic expression allows diatom success in the polar Southern Ocean.</title>
        <authorList>
            <consortium name="DOE Joint Genome Institute"/>
            <person name="Mock T."/>
            <person name="Otillar R.P."/>
            <person name="Strauss J."/>
            <person name="Dupont C."/>
            <person name="Frickenhaus S."/>
            <person name="Maumus F."/>
            <person name="Mcmullan M."/>
            <person name="Sanges R."/>
            <person name="Schmutz J."/>
            <person name="Toseland A."/>
            <person name="Valas R."/>
            <person name="Veluchamy A."/>
            <person name="Ward B.J."/>
            <person name="Allen A."/>
            <person name="Barry K."/>
            <person name="Falciatore A."/>
            <person name="Ferrante M."/>
            <person name="Fortunato A.E."/>
            <person name="Gloeckner G."/>
            <person name="Gruber A."/>
            <person name="Hipkin R."/>
            <person name="Janech M."/>
            <person name="Kroth P."/>
            <person name="Leese F."/>
            <person name="Lindquist E."/>
            <person name="Lyon B.R."/>
            <person name="Martin J."/>
            <person name="Mayer C."/>
            <person name="Parker M."/>
            <person name="Quesneville H."/>
            <person name="Raymond J."/>
            <person name="Uhlig C."/>
            <person name="Valentin K.U."/>
            <person name="Worden A.Z."/>
            <person name="Armbrust E.V."/>
            <person name="Bowler C."/>
            <person name="Green B."/>
            <person name="Moulton V."/>
            <person name="Van Oosterhout C."/>
            <person name="Grigoriev I."/>
        </authorList>
    </citation>
    <scope>NUCLEOTIDE SEQUENCE [LARGE SCALE GENOMIC DNA]</scope>
    <source>
        <strain evidence="3 4">CCMP1102</strain>
    </source>
</reference>
<dbReference type="InterPro" id="IPR026588">
    <property type="entry name" value="Choice_anch_A"/>
</dbReference>
<dbReference type="NCBIfam" id="TIGR04215">
    <property type="entry name" value="choice_anch_A"/>
    <property type="match status" value="1"/>
</dbReference>
<evidence type="ECO:0000256" key="1">
    <source>
        <dbReference type="SAM" id="SignalP"/>
    </source>
</evidence>
<feature type="domain" description="Choice-of-anchor A" evidence="2">
    <location>
        <begin position="803"/>
        <end position="1079"/>
    </location>
</feature>
<dbReference type="KEGG" id="fcy:FRACYDRAFT_259320"/>
<keyword evidence="4" id="KW-1185">Reference proteome</keyword>